<name>A0A133YGA1_9FIRM</name>
<dbReference type="EMBL" id="LSCV01000005">
    <property type="protein sequence ID" value="KXB42216.1"/>
    <property type="molecule type" value="Genomic_DNA"/>
</dbReference>
<protein>
    <submittedName>
        <fullName evidence="1">Uncharacterized protein</fullName>
    </submittedName>
</protein>
<dbReference type="STRING" id="1497955.HMPREF1872_00390"/>
<sequence>MQRRCSVHRRRKENDWKIRYFHYRNIGKEAKCAKCGAYVDVPEIGDSNLKALYDVYRKENGIISL</sequence>
<dbReference type="Proteomes" id="UP000070080">
    <property type="component" value="Unassembled WGS sequence"/>
</dbReference>
<reference evidence="2" key="1">
    <citation type="submission" date="2016-01" db="EMBL/GenBank/DDBJ databases">
        <authorList>
            <person name="Mitreva M."/>
            <person name="Pepin K.H."/>
            <person name="Mihindukulasuriya K.A."/>
            <person name="Fulton R."/>
            <person name="Fronick C."/>
            <person name="O'Laughlin M."/>
            <person name="Miner T."/>
            <person name="Herter B."/>
            <person name="Rosa B.A."/>
            <person name="Cordes M."/>
            <person name="Tomlinson C."/>
            <person name="Wollam A."/>
            <person name="Palsikar V.B."/>
            <person name="Mardis E.R."/>
            <person name="Wilson R.K."/>
        </authorList>
    </citation>
    <scope>NUCLEOTIDE SEQUENCE [LARGE SCALE GENOMIC DNA]</scope>
    <source>
        <strain evidence="2">KA00274</strain>
    </source>
</reference>
<evidence type="ECO:0000313" key="2">
    <source>
        <dbReference type="Proteomes" id="UP000070080"/>
    </source>
</evidence>
<proteinExistence type="predicted"/>
<organism evidence="1 2">
    <name type="scientific">Amygdalobacter nucleatus</name>
    <dbReference type="NCBI Taxonomy" id="3029274"/>
    <lineage>
        <taxon>Bacteria</taxon>
        <taxon>Bacillati</taxon>
        <taxon>Bacillota</taxon>
        <taxon>Clostridia</taxon>
        <taxon>Eubacteriales</taxon>
        <taxon>Oscillospiraceae</taxon>
        <taxon>Amygdalobacter</taxon>
    </lineage>
</organism>
<comment type="caution">
    <text evidence="1">The sequence shown here is derived from an EMBL/GenBank/DDBJ whole genome shotgun (WGS) entry which is preliminary data.</text>
</comment>
<gene>
    <name evidence="1" type="ORF">HMPREF1872_00390</name>
</gene>
<evidence type="ECO:0000313" key="1">
    <source>
        <dbReference type="EMBL" id="KXB42216.1"/>
    </source>
</evidence>
<accession>A0A133YGA1</accession>
<keyword evidence="2" id="KW-1185">Reference proteome</keyword>
<dbReference type="RefSeq" id="WP_315573458.1">
    <property type="nucleotide sequence ID" value="NZ_CP118869.1"/>
</dbReference>
<dbReference type="AlphaFoldDB" id="A0A133YGA1"/>